<name>A0A5M6I8E2_9PROT</name>
<dbReference type="SUPFAM" id="SSF51703">
    <property type="entry name" value="Cobalamin (vitamin B12)-dependent enzymes"/>
    <property type="match status" value="1"/>
</dbReference>
<dbReference type="PANTHER" id="PTHR48101:SF4">
    <property type="entry name" value="METHYLMALONYL-COA MUTASE, MITOCHONDRIAL"/>
    <property type="match status" value="1"/>
</dbReference>
<dbReference type="Pfam" id="PF01642">
    <property type="entry name" value="MM_CoA_mutase"/>
    <property type="match status" value="1"/>
</dbReference>
<dbReference type="RefSeq" id="WP_150063426.1">
    <property type="nucleotide sequence ID" value="NZ_JACHII010000015.1"/>
</dbReference>
<comment type="caution">
    <text evidence="8">The sequence shown here is derived from an EMBL/GenBank/DDBJ whole genome shotgun (WGS) entry which is preliminary data.</text>
</comment>
<dbReference type="PANTHER" id="PTHR48101">
    <property type="entry name" value="METHYLMALONYL-COA MUTASE, MITOCHONDRIAL-RELATED"/>
    <property type="match status" value="1"/>
</dbReference>
<accession>A0A5M6I8E2</accession>
<proteinExistence type="inferred from homology"/>
<organism evidence="8 9">
    <name type="scientific">Roseospira marina</name>
    <dbReference type="NCBI Taxonomy" id="140057"/>
    <lineage>
        <taxon>Bacteria</taxon>
        <taxon>Pseudomonadati</taxon>
        <taxon>Pseudomonadota</taxon>
        <taxon>Alphaproteobacteria</taxon>
        <taxon>Rhodospirillales</taxon>
        <taxon>Rhodospirillaceae</taxon>
        <taxon>Roseospira</taxon>
    </lineage>
</organism>
<gene>
    <name evidence="8" type="ORF">F1188_15900</name>
</gene>
<evidence type="ECO:0000313" key="9">
    <source>
        <dbReference type="Proteomes" id="UP000324065"/>
    </source>
</evidence>
<dbReference type="EC" id="5.4.99.2" evidence="3"/>
<evidence type="ECO:0000256" key="3">
    <source>
        <dbReference type="ARBA" id="ARBA00012398"/>
    </source>
</evidence>
<evidence type="ECO:0000256" key="2">
    <source>
        <dbReference type="ARBA" id="ARBA00008465"/>
    </source>
</evidence>
<comment type="similarity">
    <text evidence="2">Belongs to the methylmalonyl-CoA mutase family.</text>
</comment>
<dbReference type="Gene3D" id="3.20.20.240">
    <property type="entry name" value="Methylmalonyl-CoA mutase"/>
    <property type="match status" value="1"/>
</dbReference>
<dbReference type="InterPro" id="IPR016176">
    <property type="entry name" value="Cbl-dep_enz_cat"/>
</dbReference>
<evidence type="ECO:0000256" key="5">
    <source>
        <dbReference type="ARBA" id="ARBA00023235"/>
    </source>
</evidence>
<evidence type="ECO:0000313" key="8">
    <source>
        <dbReference type="EMBL" id="KAA5604516.1"/>
    </source>
</evidence>
<dbReference type="GO" id="GO:0031419">
    <property type="term" value="F:cobalamin binding"/>
    <property type="evidence" value="ECO:0007669"/>
    <property type="project" value="UniProtKB-KW"/>
</dbReference>
<dbReference type="InterPro" id="IPR006099">
    <property type="entry name" value="MeMalonylCoA_mutase_a/b_cat"/>
</dbReference>
<dbReference type="EMBL" id="VWPJ01000017">
    <property type="protein sequence ID" value="KAA5604516.1"/>
    <property type="molecule type" value="Genomic_DNA"/>
</dbReference>
<dbReference type="GO" id="GO:0019678">
    <property type="term" value="P:propionate metabolic process, methylmalonyl pathway"/>
    <property type="evidence" value="ECO:0007669"/>
    <property type="project" value="TreeGrafter"/>
</dbReference>
<keyword evidence="6" id="KW-0170">Cobalt</keyword>
<comment type="cofactor">
    <cofactor evidence="1">
        <name>adenosylcob(III)alamin</name>
        <dbReference type="ChEBI" id="CHEBI:18408"/>
    </cofactor>
</comment>
<keyword evidence="4" id="KW-0846">Cobalamin</keyword>
<dbReference type="GO" id="GO:0005737">
    <property type="term" value="C:cytoplasm"/>
    <property type="evidence" value="ECO:0007669"/>
    <property type="project" value="TreeGrafter"/>
</dbReference>
<protein>
    <recommendedName>
        <fullName evidence="3">methylmalonyl-CoA mutase</fullName>
        <ecNumber evidence="3">5.4.99.2</ecNumber>
    </recommendedName>
</protein>
<dbReference type="SUPFAM" id="SSF52242">
    <property type="entry name" value="Cobalamin (vitamin B12)-binding domain"/>
    <property type="match status" value="1"/>
</dbReference>
<dbReference type="GO" id="GO:0046872">
    <property type="term" value="F:metal ion binding"/>
    <property type="evidence" value="ECO:0007669"/>
    <property type="project" value="InterPro"/>
</dbReference>
<keyword evidence="9" id="KW-1185">Reference proteome</keyword>
<keyword evidence="5" id="KW-0413">Isomerase</keyword>
<dbReference type="GO" id="GO:0004494">
    <property type="term" value="F:methylmalonyl-CoA mutase activity"/>
    <property type="evidence" value="ECO:0007669"/>
    <property type="project" value="UniProtKB-EC"/>
</dbReference>
<evidence type="ECO:0000256" key="1">
    <source>
        <dbReference type="ARBA" id="ARBA00001922"/>
    </source>
</evidence>
<evidence type="ECO:0000256" key="4">
    <source>
        <dbReference type="ARBA" id="ARBA00022628"/>
    </source>
</evidence>
<dbReference type="Gene3D" id="3.40.50.280">
    <property type="entry name" value="Cobalamin-binding domain"/>
    <property type="match status" value="1"/>
</dbReference>
<evidence type="ECO:0000256" key="6">
    <source>
        <dbReference type="ARBA" id="ARBA00023285"/>
    </source>
</evidence>
<dbReference type="InterPro" id="IPR058549">
    <property type="entry name" value="MeMalonylCoA_mutase_a/b_site"/>
</dbReference>
<evidence type="ECO:0000259" key="7">
    <source>
        <dbReference type="Pfam" id="PF01642"/>
    </source>
</evidence>
<dbReference type="AlphaFoldDB" id="A0A5M6I8E2"/>
<feature type="domain" description="Methylmalonyl-CoA mutase alpha/beta chain catalytic" evidence="7">
    <location>
        <begin position="41"/>
        <end position="543"/>
    </location>
</feature>
<dbReference type="OrthoDB" id="9762378at2"/>
<reference evidence="8 9" key="1">
    <citation type="submission" date="2019-09" db="EMBL/GenBank/DDBJ databases">
        <title>Genome sequence of Roseospira marina, one of the more divergent members of the non-sulfur purple photosynthetic bacterial family, the Rhodospirillaceae.</title>
        <authorList>
            <person name="Meyer T."/>
            <person name="Kyndt J."/>
        </authorList>
    </citation>
    <scope>NUCLEOTIDE SEQUENCE [LARGE SCALE GENOMIC DNA]</scope>
    <source>
        <strain evidence="8 9">DSM 15113</strain>
    </source>
</reference>
<dbReference type="PROSITE" id="PS00544">
    <property type="entry name" value="METMALONYL_COA_MUTASE"/>
    <property type="match status" value="1"/>
</dbReference>
<dbReference type="CDD" id="cd03677">
    <property type="entry name" value="MM_CoA_mutase_beta"/>
    <property type="match status" value="1"/>
</dbReference>
<dbReference type="Proteomes" id="UP000324065">
    <property type="component" value="Unassembled WGS sequence"/>
</dbReference>
<sequence>MTDAPMRFAEDFAPASHADWMALVEKALDGAPFDKKLVSRTLDGLAIQPLYTREHWPAEGDPSGMPGAMPFTRGRKPLAQADSGWDIRQLHANPDIAATKAAIADDLANSVTSLLLRLDGAGRAGLDADDPAAADLFGQGGLSLSSMAAWDAVLSDVDLTKIPVALQAGPQAPVVAAMLTALWCQRGVTETNAKGAFNVDPLGALAEFGRLPTSIETALGHMASLAEKTAQTFPTGQVTTVGVDSAAYYDAGASEAQDLACSMATAVAYLRAMEEAGLPIDDACGQIAFSFSLGTDQYLNIAKLRAARLMWARITEACEASEPARAARIHAVTAGRVLTRRDPWVNLLRGTMACFSAAVAGANSITVMPHDAALGQPSPLARRIARNTQLILQEESQLNRVIDPAGGSWALERLTEDLAGAAWVLFQDIEKGGGMAQALTSGRIAEQIAEVREARRKDIAKRKAPITGISEFPNLAEPAPELADPDLDALRATASADLAAVREDSTADVLSVEGAAEELDALPTEIATATIKGATLGELVRASTRDGADAIDIAPLPSYRLAEDFEALRDASDAVQEATGARPAMFMANMGPIAHHTARATFARNFFEAGGIECQTNTGFKDADACALAFRESGAKAAIICSSDKVYEELAEPTARALKAAGCKALYLAGRPAPEVKTAFEAAGIDHFIYMGCDVLGTLQGLHAELGVTSR</sequence>
<dbReference type="InterPro" id="IPR036724">
    <property type="entry name" value="Cobalamin-bd_sf"/>
</dbReference>